<keyword evidence="3" id="KW-1185">Reference proteome</keyword>
<gene>
    <name evidence="2" type="ORF">J2S07_000186</name>
</gene>
<accession>A0ABT9UYY0</accession>
<sequence>MEVEHFGVIRTDEWLEEDFKDPKKICGRISGDASRFYSYLQQFGMYKPNLRSWSCFQQLKKEMVWEQVAQLHEKYQKKWNGPDVDIYIFPISSGSFLMGTSQQKGGVSFKGKLFLFLSPFEDKNELEALFIHEYHHVCRIHKQKKDIKEFSLLDSIVLEGLAEHAVEYYCGSKYKAAWCDSYSEEELKKYWKKLKKETRQIKRENPLHDRILFGRGGYPRLLGYALGYYITKDNSENRNFSRKINFYSTSENFIN</sequence>
<evidence type="ECO:0000259" key="1">
    <source>
        <dbReference type="Pfam" id="PF10026"/>
    </source>
</evidence>
<dbReference type="Proteomes" id="UP001231362">
    <property type="component" value="Unassembled WGS sequence"/>
</dbReference>
<feature type="domain" description="DUF2268" evidence="1">
    <location>
        <begin position="64"/>
        <end position="243"/>
    </location>
</feature>
<protein>
    <submittedName>
        <fullName evidence="2">Uncharacterized protein YjaZ</fullName>
    </submittedName>
</protein>
<proteinExistence type="predicted"/>
<dbReference type="InterPro" id="IPR018728">
    <property type="entry name" value="DUF2268"/>
</dbReference>
<name>A0ABT9UYY0_9BACL</name>
<evidence type="ECO:0000313" key="3">
    <source>
        <dbReference type="Proteomes" id="UP001231362"/>
    </source>
</evidence>
<dbReference type="RefSeq" id="WP_307148512.1">
    <property type="nucleotide sequence ID" value="NZ_JAUSTU010000001.1"/>
</dbReference>
<organism evidence="2 3">
    <name type="scientific">Anoxybacillus andreesenii</name>
    <dbReference type="NCBI Taxonomy" id="1325932"/>
    <lineage>
        <taxon>Bacteria</taxon>
        <taxon>Bacillati</taxon>
        <taxon>Bacillota</taxon>
        <taxon>Bacilli</taxon>
        <taxon>Bacillales</taxon>
        <taxon>Anoxybacillaceae</taxon>
        <taxon>Anoxybacillus</taxon>
    </lineage>
</organism>
<evidence type="ECO:0000313" key="2">
    <source>
        <dbReference type="EMBL" id="MDQ0153888.1"/>
    </source>
</evidence>
<comment type="caution">
    <text evidence="2">The sequence shown here is derived from an EMBL/GenBank/DDBJ whole genome shotgun (WGS) entry which is preliminary data.</text>
</comment>
<dbReference type="EMBL" id="JAUSTU010000001">
    <property type="protein sequence ID" value="MDQ0153888.1"/>
    <property type="molecule type" value="Genomic_DNA"/>
</dbReference>
<reference evidence="2 3" key="1">
    <citation type="submission" date="2023-07" db="EMBL/GenBank/DDBJ databases">
        <title>Genomic Encyclopedia of Type Strains, Phase IV (KMG-IV): sequencing the most valuable type-strain genomes for metagenomic binning, comparative biology and taxonomic classification.</title>
        <authorList>
            <person name="Goeker M."/>
        </authorList>
    </citation>
    <scope>NUCLEOTIDE SEQUENCE [LARGE SCALE GENOMIC DNA]</scope>
    <source>
        <strain evidence="2 3">DSM 23948</strain>
    </source>
</reference>
<dbReference type="Pfam" id="PF10026">
    <property type="entry name" value="DUF2268"/>
    <property type="match status" value="1"/>
</dbReference>